<protein>
    <submittedName>
        <fullName evidence="1">Uncharacterized protein</fullName>
    </submittedName>
</protein>
<name>A0A9Q2NJB8_9RHOB</name>
<evidence type="ECO:0000313" key="1">
    <source>
        <dbReference type="EMBL" id="MBM2353702.1"/>
    </source>
</evidence>
<organism evidence="1 2">
    <name type="scientific">Pseudosulfitobacter pseudonitzschiae</name>
    <dbReference type="NCBI Taxonomy" id="1402135"/>
    <lineage>
        <taxon>Bacteria</taxon>
        <taxon>Pseudomonadati</taxon>
        <taxon>Pseudomonadota</taxon>
        <taxon>Alphaproteobacteria</taxon>
        <taxon>Rhodobacterales</taxon>
        <taxon>Roseobacteraceae</taxon>
        <taxon>Pseudosulfitobacter</taxon>
    </lineage>
</organism>
<dbReference type="RefSeq" id="WP_231032887.1">
    <property type="nucleotide sequence ID" value="NZ_JAJNGX010000002.1"/>
</dbReference>
<dbReference type="AlphaFoldDB" id="A0A9Q2NJB8"/>
<comment type="caution">
    <text evidence="1">The sequence shown here is derived from an EMBL/GenBank/DDBJ whole genome shotgun (WGS) entry which is preliminary data.</text>
</comment>
<reference evidence="1" key="1">
    <citation type="submission" date="2021-01" db="EMBL/GenBank/DDBJ databases">
        <title>Diatom-associated Roseobacters Show Island Model of Population Structure.</title>
        <authorList>
            <person name="Qu L."/>
            <person name="Feng X."/>
            <person name="Chen Y."/>
            <person name="Li L."/>
            <person name="Wang X."/>
            <person name="Hu Z."/>
            <person name="Wang H."/>
            <person name="Luo H."/>
        </authorList>
    </citation>
    <scope>NUCLEOTIDE SEQUENCE</scope>
    <source>
        <strain evidence="1">SM26-45</strain>
    </source>
</reference>
<sequence length="74" mass="7834">MTDLNAQLLAAHAAGDHLALVALYAQAADAADDMDTACFFLTQAYVFALEQNAPQIAVLRARLAAEGREPADCQ</sequence>
<accession>A0A9Q2NJB8</accession>
<dbReference type="Proteomes" id="UP000809337">
    <property type="component" value="Unassembled WGS sequence"/>
</dbReference>
<dbReference type="EMBL" id="JAFBWN010000002">
    <property type="protein sequence ID" value="MBM2353702.1"/>
    <property type="molecule type" value="Genomic_DNA"/>
</dbReference>
<proteinExistence type="predicted"/>
<evidence type="ECO:0000313" key="2">
    <source>
        <dbReference type="Proteomes" id="UP000809337"/>
    </source>
</evidence>
<gene>
    <name evidence="1" type="ORF">JQX14_04095</name>
</gene>